<dbReference type="InterPro" id="IPR036291">
    <property type="entry name" value="NAD(P)-bd_dom_sf"/>
</dbReference>
<keyword evidence="5" id="KW-1185">Reference proteome</keyword>
<dbReference type="Gene3D" id="3.90.25.10">
    <property type="entry name" value="UDP-galactose 4-epimerase, domain 1"/>
    <property type="match status" value="1"/>
</dbReference>
<name>A0ABR0KHQ2_9EURO</name>
<sequence length="348" mass="38663">MAQKVLIHGATGETGGDILDGLVADGSFVSPSNPISPHRTQSYQEIAALVRPQSLQKLVTKSLKSRGVKVVVSDLVNQDVEEIADLLAGYDTVISAVATTAQLDQLKLVDAAAKAGIKRFIPCGFTSISPPGGVMSLIRTEKEKIHERIWYHHLPYTIIDSGTWYQISFPSLPSGKVSYAFMGDGNTIVADGNAPNLMVDKRDIGRLTARIIKDSRTLNKRVFLHADVLTQNDIWAIMERKSGEKIEAKHATHDELLAKMHTARAVCMKNPSDPRMRFAAISAEYMVCKYVRQDNNPQNARYLGYIGTRELYPDFEPNTFSAFVDELLAGQAKKLYRDKFEFMQKKST</sequence>
<dbReference type="Pfam" id="PF05368">
    <property type="entry name" value="NmrA"/>
    <property type="match status" value="1"/>
</dbReference>
<feature type="domain" description="NmrA-like" evidence="3">
    <location>
        <begin position="2"/>
        <end position="260"/>
    </location>
</feature>
<accession>A0ABR0KHQ2</accession>
<proteinExistence type="predicted"/>
<keyword evidence="2" id="KW-0560">Oxidoreductase</keyword>
<dbReference type="SUPFAM" id="SSF51735">
    <property type="entry name" value="NAD(P)-binding Rossmann-fold domains"/>
    <property type="match status" value="1"/>
</dbReference>
<keyword evidence="1" id="KW-0521">NADP</keyword>
<dbReference type="Proteomes" id="UP001345013">
    <property type="component" value="Unassembled WGS sequence"/>
</dbReference>
<gene>
    <name evidence="4" type="ORF">LTR24_002512</name>
</gene>
<dbReference type="EMBL" id="JAVRRG010000021">
    <property type="protein sequence ID" value="KAK5096750.1"/>
    <property type="molecule type" value="Genomic_DNA"/>
</dbReference>
<evidence type="ECO:0000313" key="5">
    <source>
        <dbReference type="Proteomes" id="UP001345013"/>
    </source>
</evidence>
<organism evidence="4 5">
    <name type="scientific">Lithohypha guttulata</name>
    <dbReference type="NCBI Taxonomy" id="1690604"/>
    <lineage>
        <taxon>Eukaryota</taxon>
        <taxon>Fungi</taxon>
        <taxon>Dikarya</taxon>
        <taxon>Ascomycota</taxon>
        <taxon>Pezizomycotina</taxon>
        <taxon>Eurotiomycetes</taxon>
        <taxon>Chaetothyriomycetidae</taxon>
        <taxon>Chaetothyriales</taxon>
        <taxon>Trichomeriaceae</taxon>
        <taxon>Lithohypha</taxon>
    </lineage>
</organism>
<evidence type="ECO:0000259" key="3">
    <source>
        <dbReference type="Pfam" id="PF05368"/>
    </source>
</evidence>
<evidence type="ECO:0000256" key="1">
    <source>
        <dbReference type="ARBA" id="ARBA00022857"/>
    </source>
</evidence>
<evidence type="ECO:0000256" key="2">
    <source>
        <dbReference type="ARBA" id="ARBA00023002"/>
    </source>
</evidence>
<dbReference type="PANTHER" id="PTHR43349">
    <property type="entry name" value="PINORESINOL REDUCTASE-RELATED"/>
    <property type="match status" value="1"/>
</dbReference>
<comment type="caution">
    <text evidence="4">The sequence shown here is derived from an EMBL/GenBank/DDBJ whole genome shotgun (WGS) entry which is preliminary data.</text>
</comment>
<reference evidence="4 5" key="1">
    <citation type="submission" date="2023-08" db="EMBL/GenBank/DDBJ databases">
        <title>Black Yeasts Isolated from many extreme environments.</title>
        <authorList>
            <person name="Coleine C."/>
            <person name="Stajich J.E."/>
            <person name="Selbmann L."/>
        </authorList>
    </citation>
    <scope>NUCLEOTIDE SEQUENCE [LARGE SCALE GENOMIC DNA]</scope>
    <source>
        <strain evidence="4 5">CCFEE 5885</strain>
    </source>
</reference>
<dbReference type="InterPro" id="IPR008030">
    <property type="entry name" value="NmrA-like"/>
</dbReference>
<dbReference type="InterPro" id="IPR050608">
    <property type="entry name" value="NmrA-type/Isoflavone_red_sf"/>
</dbReference>
<dbReference type="InterPro" id="IPR045312">
    <property type="entry name" value="PCBER-like"/>
</dbReference>
<dbReference type="Gene3D" id="3.40.50.720">
    <property type="entry name" value="NAD(P)-binding Rossmann-like Domain"/>
    <property type="match status" value="1"/>
</dbReference>
<dbReference type="CDD" id="cd05259">
    <property type="entry name" value="PCBER_SDR_a"/>
    <property type="match status" value="1"/>
</dbReference>
<protein>
    <recommendedName>
        <fullName evidence="3">NmrA-like domain-containing protein</fullName>
    </recommendedName>
</protein>
<evidence type="ECO:0000313" key="4">
    <source>
        <dbReference type="EMBL" id="KAK5096750.1"/>
    </source>
</evidence>
<dbReference type="PANTHER" id="PTHR43349:SF93">
    <property type="entry name" value="ISOFLAVONE REDUCTASE HOMOLOG P3-RELATED"/>
    <property type="match status" value="1"/>
</dbReference>